<dbReference type="Pfam" id="PF06821">
    <property type="entry name" value="Ser_hydrolase"/>
    <property type="match status" value="1"/>
</dbReference>
<comment type="caution">
    <text evidence="1">The sequence shown here is derived from an EMBL/GenBank/DDBJ whole genome shotgun (WGS) entry which is preliminary data.</text>
</comment>
<organism evidence="1 2">
    <name type="scientific">Mucilaginibacter gotjawali</name>
    <dbReference type="NCBI Taxonomy" id="1550579"/>
    <lineage>
        <taxon>Bacteria</taxon>
        <taxon>Pseudomonadati</taxon>
        <taxon>Bacteroidota</taxon>
        <taxon>Sphingobacteriia</taxon>
        <taxon>Sphingobacteriales</taxon>
        <taxon>Sphingobacteriaceae</taxon>
        <taxon>Mucilaginibacter</taxon>
    </lineage>
</organism>
<accession>A0A839SNL1</accession>
<keyword evidence="2" id="KW-1185">Reference proteome</keyword>
<dbReference type="OrthoDB" id="9804993at2"/>
<protein>
    <recommendedName>
        <fullName evidence="3">Alpha/beta hydrolase family protein</fullName>
    </recommendedName>
</protein>
<dbReference type="SUPFAM" id="SSF53474">
    <property type="entry name" value="alpha/beta-Hydrolases"/>
    <property type="match status" value="1"/>
</dbReference>
<reference evidence="1" key="1">
    <citation type="submission" date="2020-08" db="EMBL/GenBank/DDBJ databases">
        <title>Genomic Encyclopedia of Type Strains, Phase III (KMG-III): the genomes of soil and plant-associated and newly described type strains.</title>
        <authorList>
            <person name="Whitman W."/>
        </authorList>
    </citation>
    <scope>NUCLEOTIDE SEQUENCE [LARGE SCALE GENOMIC DNA]</scope>
    <source>
        <strain evidence="1">CECT 8628</strain>
    </source>
</reference>
<gene>
    <name evidence="1" type="ORF">FHS11_005378</name>
</gene>
<dbReference type="EMBL" id="JACHWX010000027">
    <property type="protein sequence ID" value="MBB3058918.1"/>
    <property type="molecule type" value="Genomic_DNA"/>
</dbReference>
<dbReference type="AlphaFoldDB" id="A0A839SNL1"/>
<dbReference type="Proteomes" id="UP000539265">
    <property type="component" value="Unassembled WGS sequence"/>
</dbReference>
<sequence length="178" mass="19512">MHFNSTILTIPGLGGSGPQHWQSIWEKQYNFTRVEQSDWETPVCADWIENINIAVNRYDPAGVILVSHSLACAAVAYWAQKFNVKIKGALLAAPADSEAESFPTVTNGFSPMPLLKLPFPSIVVSSTNDFYVTAERAKLFADSWGSAFINVGNAGHINVSSGYGEWDEGLTFLKQVEI</sequence>
<dbReference type="InterPro" id="IPR010662">
    <property type="entry name" value="RBBP9/YdeN"/>
</dbReference>
<dbReference type="InterPro" id="IPR029058">
    <property type="entry name" value="AB_hydrolase_fold"/>
</dbReference>
<dbReference type="GO" id="GO:0016787">
    <property type="term" value="F:hydrolase activity"/>
    <property type="evidence" value="ECO:0007669"/>
    <property type="project" value="InterPro"/>
</dbReference>
<dbReference type="Gene3D" id="3.40.50.1820">
    <property type="entry name" value="alpha/beta hydrolase"/>
    <property type="match status" value="1"/>
</dbReference>
<evidence type="ECO:0000313" key="2">
    <source>
        <dbReference type="Proteomes" id="UP000539265"/>
    </source>
</evidence>
<evidence type="ECO:0000313" key="1">
    <source>
        <dbReference type="EMBL" id="MBB3058918.1"/>
    </source>
</evidence>
<name>A0A839SNL1_9SPHI</name>
<proteinExistence type="predicted"/>
<evidence type="ECO:0008006" key="3">
    <source>
        <dbReference type="Google" id="ProtNLM"/>
    </source>
</evidence>
<dbReference type="RefSeq" id="WP_096355818.1">
    <property type="nucleotide sequence ID" value="NZ_AP017313.1"/>
</dbReference>